<accession>D6TJT7</accession>
<name>D6TJT7_KTERA</name>
<reference evidence="1 2" key="1">
    <citation type="journal article" date="2011" name="Stand. Genomic Sci.">
        <title>Non-contiguous finished genome sequence and contextual data of the filamentous soil bacterium Ktedonobacter racemifer type strain (SOSP1-21).</title>
        <authorList>
            <person name="Chang Y.J."/>
            <person name="Land M."/>
            <person name="Hauser L."/>
            <person name="Chertkov O."/>
            <person name="Del Rio T.G."/>
            <person name="Nolan M."/>
            <person name="Copeland A."/>
            <person name="Tice H."/>
            <person name="Cheng J.F."/>
            <person name="Lucas S."/>
            <person name="Han C."/>
            <person name="Goodwin L."/>
            <person name="Pitluck S."/>
            <person name="Ivanova N."/>
            <person name="Ovchinikova G."/>
            <person name="Pati A."/>
            <person name="Chen A."/>
            <person name="Palaniappan K."/>
            <person name="Mavromatis K."/>
            <person name="Liolios K."/>
            <person name="Brettin T."/>
            <person name="Fiebig A."/>
            <person name="Rohde M."/>
            <person name="Abt B."/>
            <person name="Goker M."/>
            <person name="Detter J.C."/>
            <person name="Woyke T."/>
            <person name="Bristow J."/>
            <person name="Eisen J.A."/>
            <person name="Markowitz V."/>
            <person name="Hugenholtz P."/>
            <person name="Kyrpides N.C."/>
            <person name="Klenk H.P."/>
            <person name="Lapidus A."/>
        </authorList>
    </citation>
    <scope>NUCLEOTIDE SEQUENCE [LARGE SCALE GENOMIC DNA]</scope>
    <source>
        <strain evidence="2">DSM 44963</strain>
    </source>
</reference>
<evidence type="ECO:0000313" key="1">
    <source>
        <dbReference type="EMBL" id="EFH89694.1"/>
    </source>
</evidence>
<dbReference type="AlphaFoldDB" id="D6TJT7"/>
<organism evidence="1 2">
    <name type="scientific">Ktedonobacter racemifer DSM 44963</name>
    <dbReference type="NCBI Taxonomy" id="485913"/>
    <lineage>
        <taxon>Bacteria</taxon>
        <taxon>Bacillati</taxon>
        <taxon>Chloroflexota</taxon>
        <taxon>Ktedonobacteria</taxon>
        <taxon>Ktedonobacterales</taxon>
        <taxon>Ktedonobacteraceae</taxon>
        <taxon>Ktedonobacter</taxon>
    </lineage>
</organism>
<dbReference type="STRING" id="485913.Krac_11259"/>
<evidence type="ECO:0000313" key="2">
    <source>
        <dbReference type="Proteomes" id="UP000004508"/>
    </source>
</evidence>
<comment type="caution">
    <text evidence="1">The sequence shown here is derived from an EMBL/GenBank/DDBJ whole genome shotgun (WGS) entry which is preliminary data.</text>
</comment>
<keyword evidence="2" id="KW-1185">Reference proteome</keyword>
<dbReference type="EMBL" id="ADVG01000001">
    <property type="protein sequence ID" value="EFH89694.1"/>
    <property type="molecule type" value="Genomic_DNA"/>
</dbReference>
<proteinExistence type="predicted"/>
<dbReference type="Proteomes" id="UP000004508">
    <property type="component" value="Unassembled WGS sequence"/>
</dbReference>
<dbReference type="InParanoid" id="D6TJT7"/>
<sequence length="63" mass="7249">MRMARAMSAPYAYTPYPCAPQAREQMLNVHYSSIYHLEPICDIIKEVGDSVRFTINKISLLED</sequence>
<protein>
    <submittedName>
        <fullName evidence="1">Uncharacterized protein</fullName>
    </submittedName>
</protein>
<gene>
    <name evidence="1" type="ORF">Krac_11259</name>
</gene>